<feature type="compositionally biased region" description="Polar residues" evidence="1">
    <location>
        <begin position="164"/>
        <end position="178"/>
    </location>
</feature>
<accession>A0A6J2QEJ3</accession>
<dbReference type="InterPro" id="IPR009803">
    <property type="entry name" value="DUF1373"/>
</dbReference>
<evidence type="ECO:0000313" key="4">
    <source>
        <dbReference type="RefSeq" id="XP_029296081.1"/>
    </source>
</evidence>
<dbReference type="Pfam" id="PF07117">
    <property type="entry name" value="DUF1373"/>
    <property type="match status" value="1"/>
</dbReference>
<evidence type="ECO:0000313" key="3">
    <source>
        <dbReference type="Proteomes" id="UP000504630"/>
    </source>
</evidence>
<dbReference type="OrthoDB" id="8963909at2759"/>
<dbReference type="GeneID" id="115013743"/>
<dbReference type="RefSeq" id="XP_029296081.1">
    <property type="nucleotide sequence ID" value="XM_029440221.1"/>
</dbReference>
<feature type="chain" id="PRO_5026647190" evidence="2">
    <location>
        <begin position="25"/>
        <end position="233"/>
    </location>
</feature>
<sequence length="233" mass="24913">MAVLCRMSLRVSWMLCLLISSTTCLPAPKGYGSGSPNLAPIGIVGWLSTSDSSDPNAGRLDRSGLLSRVYYPISGSVPQIPAAQSSNEKLSSMGNVWDNGIGSSFFDPRPASSFSSRYVSNAGVPGGEYNAGAYDIPATYGNGASGYDNSRYSNVGLGTAFYSSGSTDGDGRYTQSSSDVEERPEPVFSDVSNLEPVYSYRSRSSYRKGRNMFVQSHYTPGEWNTYASVGEQP</sequence>
<feature type="signal peptide" evidence="2">
    <location>
        <begin position="1"/>
        <end position="24"/>
    </location>
</feature>
<organism evidence="3 4">
    <name type="scientific">Cottoperca gobio</name>
    <name type="common">Frogmouth</name>
    <name type="synonym">Aphritis gobio</name>
    <dbReference type="NCBI Taxonomy" id="56716"/>
    <lineage>
        <taxon>Eukaryota</taxon>
        <taxon>Metazoa</taxon>
        <taxon>Chordata</taxon>
        <taxon>Craniata</taxon>
        <taxon>Vertebrata</taxon>
        <taxon>Euteleostomi</taxon>
        <taxon>Actinopterygii</taxon>
        <taxon>Neopterygii</taxon>
        <taxon>Teleostei</taxon>
        <taxon>Neoteleostei</taxon>
        <taxon>Acanthomorphata</taxon>
        <taxon>Eupercaria</taxon>
        <taxon>Perciformes</taxon>
        <taxon>Notothenioidei</taxon>
        <taxon>Bovichtidae</taxon>
        <taxon>Cottoperca</taxon>
    </lineage>
</organism>
<evidence type="ECO:0000256" key="1">
    <source>
        <dbReference type="SAM" id="MobiDB-lite"/>
    </source>
</evidence>
<keyword evidence="3" id="KW-1185">Reference proteome</keyword>
<protein>
    <submittedName>
        <fullName evidence="4">Uncharacterized protein LOC115013743</fullName>
    </submittedName>
</protein>
<dbReference type="AlphaFoldDB" id="A0A6J2QEJ3"/>
<dbReference type="InParanoid" id="A0A6J2QEJ3"/>
<dbReference type="Proteomes" id="UP000504630">
    <property type="component" value="Chromosome 9"/>
</dbReference>
<evidence type="ECO:0000256" key="2">
    <source>
        <dbReference type="SAM" id="SignalP"/>
    </source>
</evidence>
<reference evidence="4" key="1">
    <citation type="submission" date="2025-08" db="UniProtKB">
        <authorList>
            <consortium name="RefSeq"/>
        </authorList>
    </citation>
    <scope>IDENTIFICATION</scope>
</reference>
<feature type="region of interest" description="Disordered" evidence="1">
    <location>
        <begin position="164"/>
        <end position="185"/>
    </location>
</feature>
<dbReference type="KEGG" id="cgob:115013743"/>
<keyword evidence="2" id="KW-0732">Signal</keyword>
<proteinExistence type="predicted"/>
<gene>
    <name evidence="4" type="primary">LOC115013743</name>
</gene>
<name>A0A6J2QEJ3_COTGO</name>